<reference evidence="1 2" key="1">
    <citation type="submission" date="2021-04" db="EMBL/GenBank/DDBJ databases">
        <title>The genome sequence of Ideonella sp. 3Y2.</title>
        <authorList>
            <person name="Liu Y."/>
        </authorList>
    </citation>
    <scope>NUCLEOTIDE SEQUENCE [LARGE SCALE GENOMIC DNA]</scope>
    <source>
        <strain evidence="1 2">3Y2</strain>
    </source>
</reference>
<comment type="caution">
    <text evidence="1">The sequence shown here is derived from an EMBL/GenBank/DDBJ whole genome shotgun (WGS) entry which is preliminary data.</text>
</comment>
<accession>A0A940YAW9</accession>
<gene>
    <name evidence="1" type="ORF">KAK03_22095</name>
</gene>
<dbReference type="Pfam" id="PF02643">
    <property type="entry name" value="DUF192"/>
    <property type="match status" value="1"/>
</dbReference>
<organism evidence="1 2">
    <name type="scientific">Ideonella alba</name>
    <dbReference type="NCBI Taxonomy" id="2824118"/>
    <lineage>
        <taxon>Bacteria</taxon>
        <taxon>Pseudomonadati</taxon>
        <taxon>Pseudomonadota</taxon>
        <taxon>Betaproteobacteria</taxon>
        <taxon>Burkholderiales</taxon>
        <taxon>Sphaerotilaceae</taxon>
        <taxon>Ideonella</taxon>
    </lineage>
</organism>
<evidence type="ECO:0000313" key="2">
    <source>
        <dbReference type="Proteomes" id="UP000676246"/>
    </source>
</evidence>
<dbReference type="EMBL" id="JAGQDD010000024">
    <property type="protein sequence ID" value="MBQ0933172.1"/>
    <property type="molecule type" value="Genomic_DNA"/>
</dbReference>
<evidence type="ECO:0000313" key="1">
    <source>
        <dbReference type="EMBL" id="MBQ0933172.1"/>
    </source>
</evidence>
<sequence>MDPAQALWIDGRDSGCRVGLANRWRSRAIGLLATRRLDRLDGLWLSPCAAVHMAGMAYALDVVFLDRSGCVLRVVPGLRPWAAAVCRGAHQTLELRAGLAADLAIRSGSRLALSAPPPAPSAAPPAPAPAR</sequence>
<dbReference type="Proteomes" id="UP000676246">
    <property type="component" value="Unassembled WGS sequence"/>
</dbReference>
<dbReference type="InterPro" id="IPR038695">
    <property type="entry name" value="Saro_0823-like_sf"/>
</dbReference>
<name>A0A940YAW9_9BURK</name>
<dbReference type="InterPro" id="IPR003795">
    <property type="entry name" value="DUF192"/>
</dbReference>
<proteinExistence type="predicted"/>
<keyword evidence="2" id="KW-1185">Reference proteome</keyword>
<dbReference type="RefSeq" id="WP_210856839.1">
    <property type="nucleotide sequence ID" value="NZ_JAGQDD010000024.1"/>
</dbReference>
<dbReference type="Gene3D" id="2.60.120.1140">
    <property type="entry name" value="Protein of unknown function DUF192"/>
    <property type="match status" value="1"/>
</dbReference>
<protein>
    <submittedName>
        <fullName evidence="1">DUF192 domain-containing protein</fullName>
    </submittedName>
</protein>
<dbReference type="AlphaFoldDB" id="A0A940YAW9"/>